<reference evidence="1 2" key="1">
    <citation type="journal article" date="2018" name="BMC Genomics">
        <title>Comparative genome analyses reveal sequence features reflecting distinct modes of host-adaptation between dicot and monocot powdery mildew.</title>
        <authorList>
            <person name="Wu Y."/>
            <person name="Ma X."/>
            <person name="Pan Z."/>
            <person name="Kale S.D."/>
            <person name="Song Y."/>
            <person name="King H."/>
            <person name="Zhang Q."/>
            <person name="Presley C."/>
            <person name="Deng X."/>
            <person name="Wei C.I."/>
            <person name="Xiao S."/>
        </authorList>
    </citation>
    <scope>NUCLEOTIDE SEQUENCE [LARGE SCALE GENOMIC DNA]</scope>
    <source>
        <strain evidence="1">UMSG3</strain>
    </source>
</reference>
<name>A0A420IQX7_9PEZI</name>
<comment type="caution">
    <text evidence="1">The sequence shown here is derived from an EMBL/GenBank/DDBJ whole genome shotgun (WGS) entry which is preliminary data.</text>
</comment>
<protein>
    <submittedName>
        <fullName evidence="1">Uncharacterized protein</fullName>
    </submittedName>
</protein>
<evidence type="ECO:0000313" key="2">
    <source>
        <dbReference type="Proteomes" id="UP000283383"/>
    </source>
</evidence>
<organism evidence="1 2">
    <name type="scientific">Golovinomyces cichoracearum</name>
    <dbReference type="NCBI Taxonomy" id="62708"/>
    <lineage>
        <taxon>Eukaryota</taxon>
        <taxon>Fungi</taxon>
        <taxon>Dikarya</taxon>
        <taxon>Ascomycota</taxon>
        <taxon>Pezizomycotina</taxon>
        <taxon>Leotiomycetes</taxon>
        <taxon>Erysiphales</taxon>
        <taxon>Erysiphaceae</taxon>
        <taxon>Golovinomyces</taxon>
    </lineage>
</organism>
<dbReference type="AlphaFoldDB" id="A0A420IQX7"/>
<keyword evidence="2" id="KW-1185">Reference proteome</keyword>
<dbReference type="Proteomes" id="UP000283383">
    <property type="component" value="Unassembled WGS sequence"/>
</dbReference>
<gene>
    <name evidence="1" type="ORF">GcM3_075028</name>
</gene>
<dbReference type="EMBL" id="MCBQ01007552">
    <property type="protein sequence ID" value="RKF76969.1"/>
    <property type="molecule type" value="Genomic_DNA"/>
</dbReference>
<accession>A0A420IQX7</accession>
<proteinExistence type="predicted"/>
<sequence>MQIIVYILMRYDCIIKNTIRSVHYSAKLIPNNR</sequence>
<evidence type="ECO:0000313" key="1">
    <source>
        <dbReference type="EMBL" id="RKF76969.1"/>
    </source>
</evidence>